<evidence type="ECO:0008006" key="4">
    <source>
        <dbReference type="Google" id="ProtNLM"/>
    </source>
</evidence>
<organism evidence="2 3">
    <name type="scientific">Aspergillus avenaceus</name>
    <dbReference type="NCBI Taxonomy" id="36643"/>
    <lineage>
        <taxon>Eukaryota</taxon>
        <taxon>Fungi</taxon>
        <taxon>Dikarya</taxon>
        <taxon>Ascomycota</taxon>
        <taxon>Pezizomycotina</taxon>
        <taxon>Eurotiomycetes</taxon>
        <taxon>Eurotiomycetidae</taxon>
        <taxon>Eurotiales</taxon>
        <taxon>Aspergillaceae</taxon>
        <taxon>Aspergillus</taxon>
        <taxon>Aspergillus subgen. Circumdati</taxon>
    </lineage>
</organism>
<dbReference type="GO" id="GO:0051321">
    <property type="term" value="P:meiotic cell cycle"/>
    <property type="evidence" value="ECO:0007669"/>
    <property type="project" value="UniProtKB-KW"/>
</dbReference>
<dbReference type="EMBL" id="ML742223">
    <property type="protein sequence ID" value="KAE8147141.1"/>
    <property type="molecule type" value="Genomic_DNA"/>
</dbReference>
<dbReference type="AlphaFoldDB" id="A0A5N6TM11"/>
<keyword evidence="1" id="KW-0469">Meiosis</keyword>
<name>A0A5N6TM11_ASPAV</name>
<dbReference type="InterPro" id="IPR039057">
    <property type="entry name" value="Spo22/ZIP4"/>
</dbReference>
<sequence>MLDCATPVQGPGNYRALKIALKTVKTCTENRLLELSQKIIEIVAIRLDAFKKSQDECNILNVTSVTIEYYTIRVYLAWLQGRLDIAEHLFSQIPDTIPIQKQKGLCELCYRIGSSTLGDHQYNTSAKWLQRALDTYHHDGTNDDKEALQYAKVLVLHASVRANLHLEGSDCQDRLTRSLQALRKVTDF</sequence>
<dbReference type="InterPro" id="IPR013940">
    <property type="entry name" value="Spo22/ZIP4/TEX11"/>
</dbReference>
<evidence type="ECO:0000256" key="1">
    <source>
        <dbReference type="ARBA" id="ARBA00023254"/>
    </source>
</evidence>
<dbReference type="OrthoDB" id="65716at2759"/>
<dbReference type="Pfam" id="PF08631">
    <property type="entry name" value="SPO22"/>
    <property type="match status" value="1"/>
</dbReference>
<accession>A0A5N6TM11</accession>
<keyword evidence="3" id="KW-1185">Reference proteome</keyword>
<gene>
    <name evidence="2" type="ORF">BDV25DRAFT_161002</name>
</gene>
<proteinExistence type="predicted"/>
<evidence type="ECO:0000313" key="3">
    <source>
        <dbReference type="Proteomes" id="UP000325780"/>
    </source>
</evidence>
<dbReference type="Proteomes" id="UP000325780">
    <property type="component" value="Unassembled WGS sequence"/>
</dbReference>
<dbReference type="GO" id="GO:0090173">
    <property type="term" value="P:regulation of synaptonemal complex assembly"/>
    <property type="evidence" value="ECO:0007669"/>
    <property type="project" value="InterPro"/>
</dbReference>
<reference evidence="2 3" key="1">
    <citation type="submission" date="2019-04" db="EMBL/GenBank/DDBJ databases">
        <title>Friends and foes A comparative genomics study of 23 Aspergillus species from section Flavi.</title>
        <authorList>
            <consortium name="DOE Joint Genome Institute"/>
            <person name="Kjaerbolling I."/>
            <person name="Vesth T."/>
            <person name="Frisvad J.C."/>
            <person name="Nybo J.L."/>
            <person name="Theobald S."/>
            <person name="Kildgaard S."/>
            <person name="Isbrandt T."/>
            <person name="Kuo A."/>
            <person name="Sato A."/>
            <person name="Lyhne E.K."/>
            <person name="Kogle M.E."/>
            <person name="Wiebenga A."/>
            <person name="Kun R.S."/>
            <person name="Lubbers R.J."/>
            <person name="Makela M.R."/>
            <person name="Barry K."/>
            <person name="Chovatia M."/>
            <person name="Clum A."/>
            <person name="Daum C."/>
            <person name="Haridas S."/>
            <person name="He G."/>
            <person name="LaButti K."/>
            <person name="Lipzen A."/>
            <person name="Mondo S."/>
            <person name="Riley R."/>
            <person name="Salamov A."/>
            <person name="Simmons B.A."/>
            <person name="Magnuson J.K."/>
            <person name="Henrissat B."/>
            <person name="Mortensen U.H."/>
            <person name="Larsen T.O."/>
            <person name="Devries R.P."/>
            <person name="Grigoriev I.V."/>
            <person name="Machida M."/>
            <person name="Baker S.E."/>
            <person name="Andersen M.R."/>
        </authorList>
    </citation>
    <scope>NUCLEOTIDE SEQUENCE [LARGE SCALE GENOMIC DNA]</scope>
    <source>
        <strain evidence="2 3">IBT 18842</strain>
    </source>
</reference>
<protein>
    <recommendedName>
        <fullName evidence="4">Protein ZIP4 homolog</fullName>
    </recommendedName>
</protein>
<evidence type="ECO:0000313" key="2">
    <source>
        <dbReference type="EMBL" id="KAE8147141.1"/>
    </source>
</evidence>
<dbReference type="PANTHER" id="PTHR40375">
    <property type="entry name" value="SPORULATION-SPECIFIC PROTEIN 22"/>
    <property type="match status" value="1"/>
</dbReference>
<dbReference type="PANTHER" id="PTHR40375:SF2">
    <property type="entry name" value="SPORULATION-SPECIFIC PROTEIN 22"/>
    <property type="match status" value="1"/>
</dbReference>